<dbReference type="Proteomes" id="UP000580250">
    <property type="component" value="Unassembled WGS sequence"/>
</dbReference>
<keyword evidence="3" id="KW-0472">Membrane</keyword>
<dbReference type="GO" id="GO:0007156">
    <property type="term" value="P:homophilic cell adhesion via plasma membrane adhesion molecules"/>
    <property type="evidence" value="ECO:0007669"/>
    <property type="project" value="TreeGrafter"/>
</dbReference>
<feature type="signal peptide" evidence="4">
    <location>
        <begin position="1"/>
        <end position="16"/>
    </location>
</feature>
<evidence type="ECO:0000259" key="5">
    <source>
        <dbReference type="PROSITE" id="PS50835"/>
    </source>
</evidence>
<keyword evidence="1" id="KW-0677">Repeat</keyword>
<proteinExistence type="predicted"/>
<dbReference type="CDD" id="cd00063">
    <property type="entry name" value="FN3"/>
    <property type="match status" value="1"/>
</dbReference>
<evidence type="ECO:0000256" key="4">
    <source>
        <dbReference type="SAM" id="SignalP"/>
    </source>
</evidence>
<protein>
    <recommendedName>
        <fullName evidence="5">Ig-like domain-containing protein</fullName>
    </recommendedName>
</protein>
<dbReference type="InterPro" id="IPR013783">
    <property type="entry name" value="Ig-like_fold"/>
</dbReference>
<dbReference type="InterPro" id="IPR003599">
    <property type="entry name" value="Ig_sub"/>
</dbReference>
<sequence length="522" mass="60641">MFFIIYLIILFKLINGEISIRPPGIGKNNSIYILSLNSPLQLDCEVEYGDFDDIEDINALEWVRGKMKIGNNWLSIYTQPKIDEKRRWLRQSLYIPKITEQNSGEYKCLFFDDLQKTINLFILKNLEWKTKINKIGAQIGQPLTINCGAENIPDEAIQILDSKGRAIEEVLDNNNNEVVITGAEITLTKIGKEHKGLKIRCVAVRPINLKNLGLSEDLDINSVDSVHTDELDLIIDVWIPPKFDDHFSSSNHRHYAIPGSKQLLRWTITESNPPVKIWTLNKDGEILIEKEKIKIIQNLNETTKPFFAILIENVQDEDYGRYTLTAHNGILESQQTQTLVITQPPSQPKVFVDWVSSNGSVSWRIEEQKQNKNQLNVAYFWIVYKQISKRLQQQQQINYFKNNSLKINNKIEETTTLSNLLSNTTISIQTYRVRRRKNLNNLYEIAGLEPFAEYEFIFVAGNQAGESDPLSFNLEIIERNKRNDKNNHEEEYFGINYSSKNYFFNNYFLFLIILIYLIKSRC</sequence>
<accession>A0A6V7TXS7</accession>
<name>A0A6V7TXS7_MELEN</name>
<evidence type="ECO:0000256" key="2">
    <source>
        <dbReference type="ARBA" id="ARBA00023319"/>
    </source>
</evidence>
<dbReference type="GO" id="GO:0007411">
    <property type="term" value="P:axon guidance"/>
    <property type="evidence" value="ECO:0007669"/>
    <property type="project" value="TreeGrafter"/>
</dbReference>
<evidence type="ECO:0000313" key="7">
    <source>
        <dbReference type="Proteomes" id="UP000580250"/>
    </source>
</evidence>
<dbReference type="SMART" id="SM00409">
    <property type="entry name" value="IG"/>
    <property type="match status" value="2"/>
</dbReference>
<evidence type="ECO:0000256" key="3">
    <source>
        <dbReference type="SAM" id="Phobius"/>
    </source>
</evidence>
<evidence type="ECO:0000313" key="6">
    <source>
        <dbReference type="EMBL" id="CAD2136546.1"/>
    </source>
</evidence>
<keyword evidence="2" id="KW-0393">Immunoglobulin domain</keyword>
<dbReference type="Gene3D" id="2.60.40.10">
    <property type="entry name" value="Immunoglobulins"/>
    <property type="match status" value="3"/>
</dbReference>
<keyword evidence="3" id="KW-1133">Transmembrane helix</keyword>
<keyword evidence="4" id="KW-0732">Signal</keyword>
<dbReference type="PANTHER" id="PTHR10075:SF14">
    <property type="entry name" value="CELL ADHESION MOLECULE DSCAM2-RELATED"/>
    <property type="match status" value="1"/>
</dbReference>
<dbReference type="GO" id="GO:0070593">
    <property type="term" value="P:dendrite self-avoidance"/>
    <property type="evidence" value="ECO:0007669"/>
    <property type="project" value="TreeGrafter"/>
</dbReference>
<feature type="transmembrane region" description="Helical" evidence="3">
    <location>
        <begin position="502"/>
        <end position="518"/>
    </location>
</feature>
<dbReference type="AlphaFoldDB" id="A0A6V7TXS7"/>
<dbReference type="OrthoDB" id="9355041at2759"/>
<dbReference type="EMBL" id="CAJEWN010000018">
    <property type="protein sequence ID" value="CAD2136546.1"/>
    <property type="molecule type" value="Genomic_DNA"/>
</dbReference>
<keyword evidence="3" id="KW-0812">Transmembrane</keyword>
<comment type="caution">
    <text evidence="6">The sequence shown here is derived from an EMBL/GenBank/DDBJ whole genome shotgun (WGS) entry which is preliminary data.</text>
</comment>
<dbReference type="GO" id="GO:0030424">
    <property type="term" value="C:axon"/>
    <property type="evidence" value="ECO:0007669"/>
    <property type="project" value="TreeGrafter"/>
</dbReference>
<gene>
    <name evidence="6" type="ORF">MENT_LOCUS5124</name>
</gene>
<feature type="domain" description="Ig-like" evidence="5">
    <location>
        <begin position="23"/>
        <end position="119"/>
    </location>
</feature>
<feature type="chain" id="PRO_5027721328" description="Ig-like domain-containing protein" evidence="4">
    <location>
        <begin position="17"/>
        <end position="522"/>
    </location>
</feature>
<dbReference type="InterPro" id="IPR007110">
    <property type="entry name" value="Ig-like_dom"/>
</dbReference>
<organism evidence="6 7">
    <name type="scientific">Meloidogyne enterolobii</name>
    <name type="common">Root-knot nematode worm</name>
    <name type="synonym">Meloidogyne mayaguensis</name>
    <dbReference type="NCBI Taxonomy" id="390850"/>
    <lineage>
        <taxon>Eukaryota</taxon>
        <taxon>Metazoa</taxon>
        <taxon>Ecdysozoa</taxon>
        <taxon>Nematoda</taxon>
        <taxon>Chromadorea</taxon>
        <taxon>Rhabditida</taxon>
        <taxon>Tylenchina</taxon>
        <taxon>Tylenchomorpha</taxon>
        <taxon>Tylenchoidea</taxon>
        <taxon>Meloidogynidae</taxon>
        <taxon>Meloidogyninae</taxon>
        <taxon>Meloidogyne</taxon>
    </lineage>
</organism>
<dbReference type="InterPro" id="IPR036179">
    <property type="entry name" value="Ig-like_dom_sf"/>
</dbReference>
<reference evidence="6 7" key="1">
    <citation type="submission" date="2020-08" db="EMBL/GenBank/DDBJ databases">
        <authorList>
            <person name="Koutsovoulos G."/>
            <person name="Danchin GJ E."/>
        </authorList>
    </citation>
    <scope>NUCLEOTIDE SEQUENCE [LARGE SCALE GENOMIC DNA]</scope>
</reference>
<dbReference type="SUPFAM" id="SSF48726">
    <property type="entry name" value="Immunoglobulin"/>
    <property type="match status" value="2"/>
</dbReference>
<dbReference type="InterPro" id="IPR003961">
    <property type="entry name" value="FN3_dom"/>
</dbReference>
<dbReference type="GO" id="GO:0005886">
    <property type="term" value="C:plasma membrane"/>
    <property type="evidence" value="ECO:0007669"/>
    <property type="project" value="TreeGrafter"/>
</dbReference>
<dbReference type="PROSITE" id="PS50835">
    <property type="entry name" value="IG_LIKE"/>
    <property type="match status" value="1"/>
</dbReference>
<dbReference type="GO" id="GO:0098632">
    <property type="term" value="F:cell-cell adhesion mediator activity"/>
    <property type="evidence" value="ECO:0007669"/>
    <property type="project" value="TreeGrafter"/>
</dbReference>
<evidence type="ECO:0000256" key="1">
    <source>
        <dbReference type="ARBA" id="ARBA00022737"/>
    </source>
</evidence>
<dbReference type="PANTHER" id="PTHR10075">
    <property type="entry name" value="BASIGIN RELATED"/>
    <property type="match status" value="1"/>
</dbReference>